<dbReference type="AlphaFoldDB" id="A0A8S2WE46"/>
<dbReference type="PANTHER" id="PTHR14758:SF1">
    <property type="entry name" value="CENTROSOME-ASSOCIATED FAM110 C-TERMINAL DOMAIN-CONTAINING PROTEIN"/>
    <property type="match status" value="1"/>
</dbReference>
<name>A0A8S2WE46_9BILA</name>
<feature type="non-terminal residue" evidence="5">
    <location>
        <position position="1"/>
    </location>
</feature>
<dbReference type="EMBL" id="CAJOBA010082405">
    <property type="protein sequence ID" value="CAF4447958.1"/>
    <property type="molecule type" value="Genomic_DNA"/>
</dbReference>
<evidence type="ECO:0000256" key="1">
    <source>
        <dbReference type="ARBA" id="ARBA00010576"/>
    </source>
</evidence>
<accession>A0A8S2WE46</accession>
<dbReference type="EMBL" id="CAJNOK010057220">
    <property type="protein sequence ID" value="CAF1625467.1"/>
    <property type="molecule type" value="Genomic_DNA"/>
</dbReference>
<dbReference type="Proteomes" id="UP000682733">
    <property type="component" value="Unassembled WGS sequence"/>
</dbReference>
<evidence type="ECO:0000313" key="4">
    <source>
        <dbReference type="EMBL" id="CAF1625467.1"/>
    </source>
</evidence>
<reference evidence="5" key="1">
    <citation type="submission" date="2021-02" db="EMBL/GenBank/DDBJ databases">
        <authorList>
            <person name="Nowell W R."/>
        </authorList>
    </citation>
    <scope>NUCLEOTIDE SEQUENCE</scope>
</reference>
<evidence type="ECO:0000259" key="3">
    <source>
        <dbReference type="Pfam" id="PF14160"/>
    </source>
</evidence>
<evidence type="ECO:0000313" key="6">
    <source>
        <dbReference type="Proteomes" id="UP000682733"/>
    </source>
</evidence>
<protein>
    <recommendedName>
        <fullName evidence="3">Centrosome-associated FAM110 C-terminal domain-containing protein</fullName>
    </recommendedName>
</protein>
<feature type="region of interest" description="Disordered" evidence="2">
    <location>
        <begin position="47"/>
        <end position="71"/>
    </location>
</feature>
<dbReference type="Proteomes" id="UP000677228">
    <property type="component" value="Unassembled WGS sequence"/>
</dbReference>
<feature type="domain" description="Centrosome-associated FAM110 C-terminal" evidence="3">
    <location>
        <begin position="115"/>
        <end position="211"/>
    </location>
</feature>
<dbReference type="PANTHER" id="PTHR14758">
    <property type="entry name" value="AGAP005440-PA"/>
    <property type="match status" value="1"/>
</dbReference>
<dbReference type="InterPro" id="IPR025741">
    <property type="entry name" value="FAM110_C"/>
</dbReference>
<gene>
    <name evidence="4" type="ORF">OVA965_LOCUS43428</name>
    <name evidence="5" type="ORF">TMI583_LOCUS45687</name>
</gene>
<dbReference type="InterPro" id="IPR025740">
    <property type="entry name" value="FAM110"/>
</dbReference>
<sequence>ISAKPCSTVVPLKHPVFRSHSQEKQTDFSRKHGRVIREMFDLIQSNHHSTSTVRQEHQSTPFTSLSTKSRSSLQLNKSKYRDFDMGMENEEDILPVDHIITPQRYVHNISDTRHKSSSRTNISSQYPKTVTEFDRLCDGIGMDLSSSYKVPSTTTDDNYFESVSMLSLDRRTLTDQSNDSDAQVDFTATQFQSIVERNAKVIKWLFNMKKANQSPIGC</sequence>
<organism evidence="5 6">
    <name type="scientific">Didymodactylos carnosus</name>
    <dbReference type="NCBI Taxonomy" id="1234261"/>
    <lineage>
        <taxon>Eukaryota</taxon>
        <taxon>Metazoa</taxon>
        <taxon>Spiralia</taxon>
        <taxon>Gnathifera</taxon>
        <taxon>Rotifera</taxon>
        <taxon>Eurotatoria</taxon>
        <taxon>Bdelloidea</taxon>
        <taxon>Philodinida</taxon>
        <taxon>Philodinidae</taxon>
        <taxon>Didymodactylos</taxon>
    </lineage>
</organism>
<comment type="caution">
    <text evidence="5">The sequence shown here is derived from an EMBL/GenBank/DDBJ whole genome shotgun (WGS) entry which is preliminary data.</text>
</comment>
<dbReference type="Pfam" id="PF14160">
    <property type="entry name" value="FAM110_C"/>
    <property type="match status" value="1"/>
</dbReference>
<comment type="similarity">
    <text evidence="1">Belongs to the FAM110 family.</text>
</comment>
<proteinExistence type="inferred from homology"/>
<evidence type="ECO:0000256" key="2">
    <source>
        <dbReference type="SAM" id="MobiDB-lite"/>
    </source>
</evidence>
<evidence type="ECO:0000313" key="5">
    <source>
        <dbReference type="EMBL" id="CAF4447958.1"/>
    </source>
</evidence>